<dbReference type="GO" id="GO:0030435">
    <property type="term" value="P:sporulation resulting in formation of a cellular spore"/>
    <property type="evidence" value="ECO:0007669"/>
    <property type="project" value="UniProtKB-KW"/>
</dbReference>
<protein>
    <recommendedName>
        <fullName evidence="7">Pesticidal crystal protein N-terminal domain-containing protein</fullName>
    </recommendedName>
</protein>
<proteinExistence type="inferred from homology"/>
<reference evidence="5 6" key="1">
    <citation type="submission" date="2018-06" db="EMBL/GenBank/DDBJ databases">
        <title>Mucibacter soli gen. nov., sp. nov., a new member of the family Chitinophagaceae producing mucin.</title>
        <authorList>
            <person name="Kim M.-K."/>
            <person name="Park S."/>
            <person name="Kim T.-S."/>
            <person name="Joung Y."/>
            <person name="Han J.-H."/>
            <person name="Kim S.B."/>
        </authorList>
    </citation>
    <scope>NUCLEOTIDE SEQUENCE [LARGE SCALE GENOMIC DNA]</scope>
    <source>
        <strain evidence="5 6">R1-15</strain>
    </source>
</reference>
<evidence type="ECO:0000256" key="1">
    <source>
        <dbReference type="ARBA" id="ARBA00007819"/>
    </source>
</evidence>
<dbReference type="Gene3D" id="1.20.190.10">
    <property type="entry name" value="Pesticidal crystal protein, N-terminal domain"/>
    <property type="match status" value="1"/>
</dbReference>
<keyword evidence="6" id="KW-1185">Reference proteome</keyword>
<dbReference type="Proteomes" id="UP000248745">
    <property type="component" value="Unassembled WGS sequence"/>
</dbReference>
<keyword evidence="2" id="KW-0800">Toxin</keyword>
<evidence type="ECO:0000313" key="5">
    <source>
        <dbReference type="EMBL" id="PZF71189.1"/>
    </source>
</evidence>
<dbReference type="GO" id="GO:0090729">
    <property type="term" value="F:toxin activity"/>
    <property type="evidence" value="ECO:0007669"/>
    <property type="project" value="UniProtKB-KW"/>
</dbReference>
<dbReference type="EMBL" id="QKTW01000026">
    <property type="protein sequence ID" value="PZF71189.1"/>
    <property type="molecule type" value="Genomic_DNA"/>
</dbReference>
<keyword evidence="4" id="KW-0843">Virulence</keyword>
<dbReference type="AlphaFoldDB" id="A0A2W2B4P9"/>
<evidence type="ECO:0008006" key="7">
    <source>
        <dbReference type="Google" id="ProtNLM"/>
    </source>
</evidence>
<dbReference type="SUPFAM" id="SSF56849">
    <property type="entry name" value="delta-Endotoxin (insectocide), N-terminal domain"/>
    <property type="match status" value="1"/>
</dbReference>
<sequence length="456" mass="52612">MSFTITDTKELPTDHQRLVLSNKISFPHPPPGPEEAWSQKARTVAVALASKAPYVGSVLSYVIRSFWQEAKADIWSQVSANVERMIQLHLLEFEITRDGAEMVAIKSDMLSYVLAKNNSERAMKLTFLISKCTELYFKLSRSQNKARLIPFTIAFSLVHLAVLRERIVSGQELYGEFDEQWTFELQRQIENYRQFFSEEMPNLIKWRQSEIAYSCTVSGAVFRDTTVKLNDKFGSKDFEEVFTSTDVKDYKKEQLMKMRDHWLSPWMAELTKSYTSFFYMNRLVPGQENAAPIADANFQKIVYGPFCPGNEKRIPVVAPKNKEQKSGTIKEIVFNFGNNMDSFLVNFTDHDGIRPSNMGGNNVKTVKADLSKRIKALRFYYVPSTYSAPFRSINFVYEDNTESETAITNKGAMQYMEIPIIDDYVLSNIWAVRDPASSTADFYYWFWVEMSFQPKV</sequence>
<comment type="caution">
    <text evidence="5">The sequence shown here is derived from an EMBL/GenBank/DDBJ whole genome shotgun (WGS) entry which is preliminary data.</text>
</comment>
<evidence type="ECO:0000256" key="2">
    <source>
        <dbReference type="ARBA" id="ARBA00022656"/>
    </source>
</evidence>
<evidence type="ECO:0000256" key="3">
    <source>
        <dbReference type="ARBA" id="ARBA00022969"/>
    </source>
</evidence>
<dbReference type="OrthoDB" id="732005at2"/>
<comment type="similarity">
    <text evidence="1">Belongs to the delta endotoxin family.</text>
</comment>
<organism evidence="5 6">
    <name type="scientific">Taibaiella soli</name>
    <dbReference type="NCBI Taxonomy" id="1649169"/>
    <lineage>
        <taxon>Bacteria</taxon>
        <taxon>Pseudomonadati</taxon>
        <taxon>Bacteroidota</taxon>
        <taxon>Chitinophagia</taxon>
        <taxon>Chitinophagales</taxon>
        <taxon>Chitinophagaceae</taxon>
        <taxon>Taibaiella</taxon>
    </lineage>
</organism>
<accession>A0A2W2B4P9</accession>
<dbReference type="RefSeq" id="WP_111000657.1">
    <property type="nucleotide sequence ID" value="NZ_QKTW01000026.1"/>
</dbReference>
<keyword evidence="3" id="KW-0749">Sporulation</keyword>
<dbReference type="InterPro" id="IPR036716">
    <property type="entry name" value="Pest_crys_N_sf"/>
</dbReference>
<name>A0A2W2B4P9_9BACT</name>
<gene>
    <name evidence="5" type="ORF">DN068_19640</name>
</gene>
<evidence type="ECO:0000256" key="4">
    <source>
        <dbReference type="ARBA" id="ARBA00023026"/>
    </source>
</evidence>
<evidence type="ECO:0000313" key="6">
    <source>
        <dbReference type="Proteomes" id="UP000248745"/>
    </source>
</evidence>